<dbReference type="Pfam" id="PF02779">
    <property type="entry name" value="Transket_pyr"/>
    <property type="match status" value="1"/>
</dbReference>
<accession>A0ABY4AWF7</accession>
<keyword evidence="6" id="KW-1185">Reference proteome</keyword>
<dbReference type="RefSeq" id="WP_243570010.1">
    <property type="nucleotide sequence ID" value="NZ_BAAARD010000002.1"/>
</dbReference>
<feature type="domain" description="Transketolase-like pyrimidine-binding" evidence="4">
    <location>
        <begin position="7"/>
        <end position="182"/>
    </location>
</feature>
<sequence>MPEIKNLSYIQAVNHALRWSLETVPNTVVFGEDVAVPGGPFGATKNLHRDFGVDRVFDLPISETAFLGMALGSAMTGLRPIAEIMYSDFLFVAMDQVVNQIANIRYTSNGKWGAPLVIRTQQGSSPGACAQHSKSIEAYLAHTPGLRVVCPTTPMEAYQAIRTAVVSDDPVFVVESRMLYPQKGEVQLDAELWPMGGARVVRPGADATIVAWSRTMTAALEAGEQLAARGVDAEVVDLRWIAPLDVETVADSVAKTGRLVIAHDAPGTGGFGGELAARVGERCFGRLRAPIARVTGIDAPLPAAPALQDVALPSADRIAGAVLETMSA</sequence>
<evidence type="ECO:0000313" key="5">
    <source>
        <dbReference type="EMBL" id="UOE27164.1"/>
    </source>
</evidence>
<dbReference type="Gene3D" id="3.40.50.970">
    <property type="match status" value="1"/>
</dbReference>
<dbReference type="InterPro" id="IPR029061">
    <property type="entry name" value="THDP-binding"/>
</dbReference>
<dbReference type="EMBL" id="CP094533">
    <property type="protein sequence ID" value="UOE27164.1"/>
    <property type="molecule type" value="Genomic_DNA"/>
</dbReference>
<evidence type="ECO:0000259" key="4">
    <source>
        <dbReference type="SMART" id="SM00861"/>
    </source>
</evidence>
<name>A0ABY4AWF7_9MICO</name>
<dbReference type="Pfam" id="PF02780">
    <property type="entry name" value="Transketolase_C"/>
    <property type="match status" value="1"/>
</dbReference>
<dbReference type="InterPro" id="IPR009014">
    <property type="entry name" value="Transketo_C/PFOR_II"/>
</dbReference>
<dbReference type="CDD" id="cd07036">
    <property type="entry name" value="TPP_PYR_E1-PDHc-beta_like"/>
    <property type="match status" value="1"/>
</dbReference>
<evidence type="ECO:0000256" key="2">
    <source>
        <dbReference type="ARBA" id="ARBA00023002"/>
    </source>
</evidence>
<proteinExistence type="predicted"/>
<reference evidence="5 6" key="1">
    <citation type="submission" date="2022-03" db="EMBL/GenBank/DDBJ databases">
        <title>Agromyces sp. isolated from the gut of P. brevitarsis seulensis larvae.</title>
        <authorList>
            <person name="Won M."/>
            <person name="Kwon S.-W."/>
        </authorList>
    </citation>
    <scope>NUCLEOTIDE SEQUENCE [LARGE SCALE GENOMIC DNA]</scope>
    <source>
        <strain evidence="5 6">KACC 16215</strain>
    </source>
</reference>
<dbReference type="PANTHER" id="PTHR43257:SF2">
    <property type="entry name" value="PYRUVATE DEHYDROGENASE E1 COMPONENT SUBUNIT BETA"/>
    <property type="match status" value="1"/>
</dbReference>
<dbReference type="PANTHER" id="PTHR43257">
    <property type="entry name" value="PYRUVATE DEHYDROGENASE E1 COMPONENT BETA SUBUNIT"/>
    <property type="match status" value="1"/>
</dbReference>
<dbReference type="InterPro" id="IPR005475">
    <property type="entry name" value="Transketolase-like_Pyr-bd"/>
</dbReference>
<dbReference type="Gene3D" id="3.40.50.920">
    <property type="match status" value="1"/>
</dbReference>
<dbReference type="SMART" id="SM00861">
    <property type="entry name" value="Transket_pyr"/>
    <property type="match status" value="1"/>
</dbReference>
<organism evidence="5 6">
    <name type="scientific">Agromyces soli</name>
    <dbReference type="NCBI Taxonomy" id="659012"/>
    <lineage>
        <taxon>Bacteria</taxon>
        <taxon>Bacillati</taxon>
        <taxon>Actinomycetota</taxon>
        <taxon>Actinomycetes</taxon>
        <taxon>Micrococcales</taxon>
        <taxon>Microbacteriaceae</taxon>
        <taxon>Agromyces</taxon>
    </lineage>
</organism>
<dbReference type="Proteomes" id="UP000831304">
    <property type="component" value="Chromosome"/>
</dbReference>
<dbReference type="SUPFAM" id="SSF52518">
    <property type="entry name" value="Thiamin diphosphate-binding fold (THDP-binding)"/>
    <property type="match status" value="1"/>
</dbReference>
<protein>
    <submittedName>
        <fullName evidence="5">Alpha-ketoacid dehydrogenase subunit beta</fullName>
    </submittedName>
</protein>
<evidence type="ECO:0000256" key="1">
    <source>
        <dbReference type="ARBA" id="ARBA00001964"/>
    </source>
</evidence>
<gene>
    <name evidence="5" type="ORF">MTP13_05105</name>
</gene>
<keyword evidence="3" id="KW-0786">Thiamine pyrophosphate</keyword>
<comment type="cofactor">
    <cofactor evidence="1">
        <name>thiamine diphosphate</name>
        <dbReference type="ChEBI" id="CHEBI:58937"/>
    </cofactor>
</comment>
<dbReference type="InterPro" id="IPR033248">
    <property type="entry name" value="Transketolase_C"/>
</dbReference>
<dbReference type="SUPFAM" id="SSF52922">
    <property type="entry name" value="TK C-terminal domain-like"/>
    <property type="match status" value="1"/>
</dbReference>
<evidence type="ECO:0000256" key="3">
    <source>
        <dbReference type="ARBA" id="ARBA00023052"/>
    </source>
</evidence>
<evidence type="ECO:0000313" key="6">
    <source>
        <dbReference type="Proteomes" id="UP000831304"/>
    </source>
</evidence>
<keyword evidence="2" id="KW-0560">Oxidoreductase</keyword>